<gene>
    <name evidence="1" type="ORF">BD310DRAFT_502848</name>
</gene>
<keyword evidence="2" id="KW-1185">Reference proteome</keyword>
<reference evidence="1 2" key="1">
    <citation type="submission" date="2019-01" db="EMBL/GenBank/DDBJ databases">
        <title>Draft genome sequences of three monokaryotic isolates of the white-rot basidiomycete fungus Dichomitus squalens.</title>
        <authorList>
            <consortium name="DOE Joint Genome Institute"/>
            <person name="Lopez S.C."/>
            <person name="Andreopoulos B."/>
            <person name="Pangilinan J."/>
            <person name="Lipzen A."/>
            <person name="Riley R."/>
            <person name="Ahrendt S."/>
            <person name="Ng V."/>
            <person name="Barry K."/>
            <person name="Daum C."/>
            <person name="Grigoriev I.V."/>
            <person name="Hilden K.S."/>
            <person name="Makela M.R."/>
            <person name="de Vries R.P."/>
        </authorList>
    </citation>
    <scope>NUCLEOTIDE SEQUENCE [LARGE SCALE GENOMIC DNA]</scope>
    <source>
        <strain evidence="1 2">CBS 464.89</strain>
    </source>
</reference>
<dbReference type="EMBL" id="ML145129">
    <property type="protein sequence ID" value="TBU58093.1"/>
    <property type="molecule type" value="Genomic_DNA"/>
</dbReference>
<dbReference type="Proteomes" id="UP000292082">
    <property type="component" value="Unassembled WGS sequence"/>
</dbReference>
<organism evidence="1 2">
    <name type="scientific">Dichomitus squalens</name>
    <dbReference type="NCBI Taxonomy" id="114155"/>
    <lineage>
        <taxon>Eukaryota</taxon>
        <taxon>Fungi</taxon>
        <taxon>Dikarya</taxon>
        <taxon>Basidiomycota</taxon>
        <taxon>Agaricomycotina</taxon>
        <taxon>Agaricomycetes</taxon>
        <taxon>Polyporales</taxon>
        <taxon>Polyporaceae</taxon>
        <taxon>Dichomitus</taxon>
    </lineage>
</organism>
<dbReference type="AlphaFoldDB" id="A0A4Q9PUB3"/>
<accession>A0A4Q9PUB3</accession>
<protein>
    <submittedName>
        <fullName evidence="1">Uncharacterized protein</fullName>
    </submittedName>
</protein>
<proteinExistence type="predicted"/>
<name>A0A4Q9PUB3_9APHY</name>
<sequence>MGDGLLCMAPPSALPRPHHDIWVLIIDFPCAGLNNLATRRSCPLVCKAWLPTARSQLYNTVRIHTPNQCLRLARTLTESSERGHLIRGLYFWFPDCYGWPSYTTSTIPFGTYAIVQLTRLSHLHF</sequence>
<evidence type="ECO:0000313" key="1">
    <source>
        <dbReference type="EMBL" id="TBU58093.1"/>
    </source>
</evidence>
<evidence type="ECO:0000313" key="2">
    <source>
        <dbReference type="Proteomes" id="UP000292082"/>
    </source>
</evidence>